<evidence type="ECO:0000313" key="2">
    <source>
        <dbReference type="Proteomes" id="UP001172386"/>
    </source>
</evidence>
<name>A0ACC3A9V8_9EURO</name>
<keyword evidence="2" id="KW-1185">Reference proteome</keyword>
<protein>
    <submittedName>
        <fullName evidence="1">Uncharacterized protein</fullName>
    </submittedName>
</protein>
<organism evidence="1 2">
    <name type="scientific">Neophaeococcomyces mojaviensis</name>
    <dbReference type="NCBI Taxonomy" id="3383035"/>
    <lineage>
        <taxon>Eukaryota</taxon>
        <taxon>Fungi</taxon>
        <taxon>Dikarya</taxon>
        <taxon>Ascomycota</taxon>
        <taxon>Pezizomycotina</taxon>
        <taxon>Eurotiomycetes</taxon>
        <taxon>Chaetothyriomycetidae</taxon>
        <taxon>Chaetothyriales</taxon>
        <taxon>Chaetothyriales incertae sedis</taxon>
        <taxon>Neophaeococcomyces</taxon>
    </lineage>
</organism>
<accession>A0ACC3A9V8</accession>
<evidence type="ECO:0000313" key="1">
    <source>
        <dbReference type="EMBL" id="KAJ9657995.1"/>
    </source>
</evidence>
<reference evidence="1" key="1">
    <citation type="submission" date="2022-10" db="EMBL/GenBank/DDBJ databases">
        <title>Culturing micro-colonial fungi from biological soil crusts in the Mojave desert and describing Neophaeococcomyces mojavensis, and introducing the new genera and species Taxawa tesnikishii.</title>
        <authorList>
            <person name="Kurbessoian T."/>
            <person name="Stajich J.E."/>
        </authorList>
    </citation>
    <scope>NUCLEOTIDE SEQUENCE</scope>
    <source>
        <strain evidence="1">JES_112</strain>
    </source>
</reference>
<sequence>MSALRQLWVKWKMLRLPWRKTFLVGEDLSGNTYWEFRDALNANRMRRIVKSRRNLPHSDVQISPQWHQWLRQIRPEPPTIQEQRLDLTRQVQLKQNARLADERWAAKARYIEKPKEMPRMTMGGNPEVQEGQETIYGGDAPKTEPAEKEGVRSAVEGTEQLAREQEQTQEGSERRERKPVRVEDDPWEQERQRQKQTASNPSGEWQPEAWTPGPRRR</sequence>
<proteinExistence type="predicted"/>
<dbReference type="Proteomes" id="UP001172386">
    <property type="component" value="Unassembled WGS sequence"/>
</dbReference>
<comment type="caution">
    <text evidence="1">The sequence shown here is derived from an EMBL/GenBank/DDBJ whole genome shotgun (WGS) entry which is preliminary data.</text>
</comment>
<gene>
    <name evidence="1" type="ORF">H2198_003964</name>
</gene>
<dbReference type="EMBL" id="JAPDRQ010000056">
    <property type="protein sequence ID" value="KAJ9657995.1"/>
    <property type="molecule type" value="Genomic_DNA"/>
</dbReference>